<feature type="chain" id="PRO_5043537698" evidence="2">
    <location>
        <begin position="18"/>
        <end position="198"/>
    </location>
</feature>
<evidence type="ECO:0000256" key="2">
    <source>
        <dbReference type="SAM" id="SignalP"/>
    </source>
</evidence>
<reference evidence="3" key="1">
    <citation type="submission" date="2024-06" db="EMBL/GenBank/DDBJ databases">
        <title>Kribbella sp. strain HUAS MG21 genome sequences.</title>
        <authorList>
            <person name="Mo P."/>
        </authorList>
    </citation>
    <scope>NUCLEOTIDE SEQUENCE</scope>
    <source>
        <strain evidence="3">HUAS MG21</strain>
    </source>
</reference>
<sequence>MVLVTLAAIALITGGVAAVLTAGGPGPQPNPPGPSTTVPTDRNTPGATVPDGEIWEWALGRNLWSDPGLAAYAKDLGTDWSDPGTDANVHSRGFQLTADSSGTVTAVTLYNDESALGYPGEDTNFSAYQGSLPMGLTWSTTATDLGAGYGAENQTGGYGTEIVFTYTTPSGGRLEISFAARHERDLPGAAIHSITVAR</sequence>
<feature type="signal peptide" evidence="2">
    <location>
        <begin position="1"/>
        <end position="17"/>
    </location>
</feature>
<keyword evidence="2" id="KW-0732">Signal</keyword>
<dbReference type="AlphaFoldDB" id="A0AAU7T882"/>
<proteinExistence type="predicted"/>
<dbReference type="RefSeq" id="WP_350275853.1">
    <property type="nucleotide sequence ID" value="NZ_CP158165.1"/>
</dbReference>
<organism evidence="3">
    <name type="scientific">Kribbella sp. HUAS MG21</name>
    <dbReference type="NCBI Taxonomy" id="3160966"/>
    <lineage>
        <taxon>Bacteria</taxon>
        <taxon>Bacillati</taxon>
        <taxon>Actinomycetota</taxon>
        <taxon>Actinomycetes</taxon>
        <taxon>Propionibacteriales</taxon>
        <taxon>Kribbellaceae</taxon>
        <taxon>Kribbella</taxon>
    </lineage>
</organism>
<evidence type="ECO:0000256" key="1">
    <source>
        <dbReference type="SAM" id="MobiDB-lite"/>
    </source>
</evidence>
<accession>A0AAU7T882</accession>
<evidence type="ECO:0000313" key="3">
    <source>
        <dbReference type="EMBL" id="XBV23014.1"/>
    </source>
</evidence>
<dbReference type="EMBL" id="CP158165">
    <property type="protein sequence ID" value="XBV23014.1"/>
    <property type="molecule type" value="Genomic_DNA"/>
</dbReference>
<name>A0AAU7T882_9ACTN</name>
<gene>
    <name evidence="3" type="ORF">ABN611_31150</name>
</gene>
<protein>
    <submittedName>
        <fullName evidence="3">Uncharacterized protein</fullName>
    </submittedName>
</protein>
<feature type="region of interest" description="Disordered" evidence="1">
    <location>
        <begin position="23"/>
        <end position="50"/>
    </location>
</feature>